<proteinExistence type="predicted"/>
<dbReference type="InterPro" id="IPR011234">
    <property type="entry name" value="Fumarylacetoacetase-like_C"/>
</dbReference>
<evidence type="ECO:0000313" key="14">
    <source>
        <dbReference type="EMBL" id="WIV53413.1"/>
    </source>
</evidence>
<dbReference type="InterPro" id="IPR036462">
    <property type="entry name" value="Fumarylacetoacetase_N_sf"/>
</dbReference>
<evidence type="ECO:0000256" key="3">
    <source>
        <dbReference type="ARBA" id="ARBA00004782"/>
    </source>
</evidence>
<evidence type="ECO:0000256" key="11">
    <source>
        <dbReference type="SAM" id="MobiDB-lite"/>
    </source>
</evidence>
<dbReference type="Proteomes" id="UP001227101">
    <property type="component" value="Chromosome"/>
</dbReference>
<comment type="pathway">
    <text evidence="3">Amino-acid degradation; L-phenylalanine degradation; acetoacetate and fumarate from L-phenylalanine: step 6/6.</text>
</comment>
<dbReference type="Gene3D" id="2.30.30.230">
    <property type="entry name" value="Fumarylacetoacetase, N-terminal domain"/>
    <property type="match status" value="1"/>
</dbReference>
<dbReference type="InterPro" id="IPR015377">
    <property type="entry name" value="Fumarylacetoacetase_N"/>
</dbReference>
<evidence type="ECO:0000256" key="2">
    <source>
        <dbReference type="ARBA" id="ARBA00001946"/>
    </source>
</evidence>
<keyword evidence="6 14" id="KW-0378">Hydrolase</keyword>
<keyword evidence="5" id="KW-0479">Metal-binding</keyword>
<dbReference type="InterPro" id="IPR036663">
    <property type="entry name" value="Fumarylacetoacetase_C_sf"/>
</dbReference>
<dbReference type="EC" id="3.7.1.2" evidence="4"/>
<dbReference type="NCBIfam" id="TIGR01266">
    <property type="entry name" value="fum_ac_acetase"/>
    <property type="match status" value="1"/>
</dbReference>
<reference evidence="14 15" key="1">
    <citation type="submission" date="2023-06" db="EMBL/GenBank/DDBJ databases">
        <authorList>
            <person name="Oyuntsetseg B."/>
            <person name="Kim S.B."/>
        </authorList>
    </citation>
    <scope>NUCLEOTIDE SEQUENCE [LARGE SCALE GENOMIC DNA]</scope>
    <source>
        <strain evidence="14 15">2-2</strain>
    </source>
</reference>
<keyword evidence="15" id="KW-1185">Reference proteome</keyword>
<dbReference type="SUPFAM" id="SSF56529">
    <property type="entry name" value="FAH"/>
    <property type="match status" value="1"/>
</dbReference>
<dbReference type="SUPFAM" id="SSF63433">
    <property type="entry name" value="Fumarylacetoacetate hydrolase, FAH, N-terminal domain"/>
    <property type="match status" value="1"/>
</dbReference>
<dbReference type="InterPro" id="IPR005959">
    <property type="entry name" value="Fumarylacetoacetase"/>
</dbReference>
<evidence type="ECO:0000313" key="15">
    <source>
        <dbReference type="Proteomes" id="UP001227101"/>
    </source>
</evidence>
<dbReference type="Gene3D" id="3.90.850.10">
    <property type="entry name" value="Fumarylacetoacetase-like, C-terminal domain"/>
    <property type="match status" value="1"/>
</dbReference>
<dbReference type="Pfam" id="PF09298">
    <property type="entry name" value="FAA_hydrolase_N"/>
    <property type="match status" value="1"/>
</dbReference>
<evidence type="ECO:0000256" key="7">
    <source>
        <dbReference type="ARBA" id="ARBA00022837"/>
    </source>
</evidence>
<comment type="cofactor">
    <cofactor evidence="1">
        <name>Ca(2+)</name>
        <dbReference type="ChEBI" id="CHEBI:29108"/>
    </cofactor>
</comment>
<dbReference type="EMBL" id="CP127173">
    <property type="protein sequence ID" value="WIV53413.1"/>
    <property type="molecule type" value="Genomic_DNA"/>
</dbReference>
<sequence>MTWLELADDTPFGLDNLPYGAFSVGGVPERRIGVPVGEHVLDLTAAAAETAAAFAPLLTSGVLNPLLAASPGTWREVRERLRDWLTEPRYADQLRKHLVPQGEVTTHLAFEVADYVDFYSSEHHALNASEIFRPDAAELPPNWKHLPIGYHGRAGTVFASGTPVVRPRGQRKPRSADAPSFGPSRLLDIEAEVGFVVGAPSTVGTPVSTEDFADHVFGVCLVNDWSARDLQAWESQPLGPFLAKSFATSVSPWIVPLAALDHARVEGPKQDPEPFDYLRTTENWGLDLALEIRLNGHLVSSPPFATQYWTAPQQLAHLTINGASLRTGDLYASGTVTGPERDQRGSLLELSWGGREPFELPDGQTRTFLEDGDEVVISGTAPGPGGARIGFGEVRGKVLPSPG</sequence>
<gene>
    <name evidence="14" type="primary">fahA</name>
    <name evidence="14" type="ORF">QP939_31505</name>
</gene>
<keyword evidence="10" id="KW-0585">Phenylalanine catabolism</keyword>
<dbReference type="RefSeq" id="WP_285449823.1">
    <property type="nucleotide sequence ID" value="NZ_CP127173.1"/>
</dbReference>
<evidence type="ECO:0000256" key="4">
    <source>
        <dbReference type="ARBA" id="ARBA00012094"/>
    </source>
</evidence>
<evidence type="ECO:0000256" key="9">
    <source>
        <dbReference type="ARBA" id="ARBA00022878"/>
    </source>
</evidence>
<evidence type="ECO:0000256" key="8">
    <source>
        <dbReference type="ARBA" id="ARBA00022842"/>
    </source>
</evidence>
<evidence type="ECO:0000256" key="5">
    <source>
        <dbReference type="ARBA" id="ARBA00022723"/>
    </source>
</evidence>
<keyword evidence="8" id="KW-0460">Magnesium</keyword>
<evidence type="ECO:0000256" key="1">
    <source>
        <dbReference type="ARBA" id="ARBA00001913"/>
    </source>
</evidence>
<evidence type="ECO:0000256" key="6">
    <source>
        <dbReference type="ARBA" id="ARBA00022801"/>
    </source>
</evidence>
<dbReference type="PANTHER" id="PTHR43069">
    <property type="entry name" value="FUMARYLACETOACETASE"/>
    <property type="match status" value="1"/>
</dbReference>
<dbReference type="GO" id="GO:0004334">
    <property type="term" value="F:fumarylacetoacetase activity"/>
    <property type="evidence" value="ECO:0007669"/>
    <property type="project" value="UniProtKB-EC"/>
</dbReference>
<accession>A0ABY8XAH9</accession>
<evidence type="ECO:0000256" key="10">
    <source>
        <dbReference type="ARBA" id="ARBA00023232"/>
    </source>
</evidence>
<evidence type="ECO:0000259" key="13">
    <source>
        <dbReference type="Pfam" id="PF09298"/>
    </source>
</evidence>
<protein>
    <recommendedName>
        <fullName evidence="4">fumarylacetoacetase</fullName>
        <ecNumber evidence="4">3.7.1.2</ecNumber>
    </recommendedName>
</protein>
<feature type="domain" description="Fumarylacetoacetase-like C-terminal" evidence="12">
    <location>
        <begin position="117"/>
        <end position="398"/>
    </location>
</feature>
<feature type="domain" description="Fumarylacetoacetase N-terminal" evidence="13">
    <location>
        <begin position="16"/>
        <end position="108"/>
    </location>
</feature>
<dbReference type="Pfam" id="PF01557">
    <property type="entry name" value="FAA_hydrolase"/>
    <property type="match status" value="1"/>
</dbReference>
<keyword evidence="9" id="KW-0828">Tyrosine catabolism</keyword>
<dbReference type="PANTHER" id="PTHR43069:SF2">
    <property type="entry name" value="FUMARYLACETOACETASE"/>
    <property type="match status" value="1"/>
</dbReference>
<organism evidence="14 15">
    <name type="scientific">Amycolatopsis nalaikhensis</name>
    <dbReference type="NCBI Taxonomy" id="715472"/>
    <lineage>
        <taxon>Bacteria</taxon>
        <taxon>Bacillati</taxon>
        <taxon>Actinomycetota</taxon>
        <taxon>Actinomycetes</taxon>
        <taxon>Pseudonocardiales</taxon>
        <taxon>Pseudonocardiaceae</taxon>
        <taxon>Amycolatopsis</taxon>
    </lineage>
</organism>
<keyword evidence="7" id="KW-0106">Calcium</keyword>
<evidence type="ECO:0000259" key="12">
    <source>
        <dbReference type="Pfam" id="PF01557"/>
    </source>
</evidence>
<name>A0ABY8XAH9_9PSEU</name>
<feature type="region of interest" description="Disordered" evidence="11">
    <location>
        <begin position="379"/>
        <end position="403"/>
    </location>
</feature>
<comment type="cofactor">
    <cofactor evidence="2">
        <name>Mg(2+)</name>
        <dbReference type="ChEBI" id="CHEBI:18420"/>
    </cofactor>
</comment>